<evidence type="ECO:0000313" key="3">
    <source>
        <dbReference type="Proteomes" id="UP000704712"/>
    </source>
</evidence>
<feature type="compositionally biased region" description="Polar residues" evidence="1">
    <location>
        <begin position="224"/>
        <end position="242"/>
    </location>
</feature>
<sequence length="559" mass="59291">MTSSAPSTSRAASSAPNSPRVVLTQPDADSSGARSSLASSMPLPQPDDSGTPDEPLDAKLSANLSGSLPTPSPAPAPAEGAQRSAPDGTVIIVDGDDDVSLASPPQRSSPRIATRKSGAARKRKAKRALAAAPGLVPSEPSKKPKRKSAPPAPTETHRPLATACSSEDEMATASTSGTLAAVPSAPVGTTASAIPTTRRPPSAPRRYIVYTSESLAPPPLSRQARPSTSTSITGGTARQSAESHVPRPQTVSFRLDEFLDDLEHAEPPLSALAPPSASSRPAGESLDSKVDRLVMDLQQRLQPGQDTISSGSNQTPQDLHPKMCIVPPPTLTDATSTWTLPPLGNTEDMPDREVCHLRCSSFPVPRTRVKGEYYPPQTHQLAAHRLYKILSSPEGAYTTPMYFALRLREHDAVRFKSTPAVLMALYSARLGSRDLTILHFRPQSELGRLQRGASNADFASDFGASAALPSASGECSSYEDLLAAIGGLISVGDALFFEYARRMTSRLKRFAVANAERDDNTPERVTLTLQHVNAFLGRSAERPRAAPLSRSPCVCKLNI</sequence>
<feature type="region of interest" description="Disordered" evidence="1">
    <location>
        <begin position="267"/>
        <end position="286"/>
    </location>
</feature>
<dbReference type="EMBL" id="JAACNO010001451">
    <property type="protein sequence ID" value="KAF4140451.1"/>
    <property type="molecule type" value="Genomic_DNA"/>
</dbReference>
<accession>A0A8S9UI35</accession>
<feature type="compositionally biased region" description="Low complexity" evidence="1">
    <location>
        <begin position="195"/>
        <end position="206"/>
    </location>
</feature>
<reference evidence="2" key="1">
    <citation type="submission" date="2020-03" db="EMBL/GenBank/DDBJ databases">
        <title>Hybrid Assembly of Korean Phytophthora infestans isolates.</title>
        <authorList>
            <person name="Prokchorchik M."/>
            <person name="Lee Y."/>
            <person name="Seo J."/>
            <person name="Cho J.-H."/>
            <person name="Park Y.-E."/>
            <person name="Jang D.-C."/>
            <person name="Im J.-S."/>
            <person name="Choi J.-G."/>
            <person name="Park H.-J."/>
            <person name="Lee G.-B."/>
            <person name="Lee Y.-G."/>
            <person name="Hong S.-Y."/>
            <person name="Cho K."/>
            <person name="Sohn K.H."/>
        </authorList>
    </citation>
    <scope>NUCLEOTIDE SEQUENCE</scope>
    <source>
        <strain evidence="2">KR_2_A2</strain>
    </source>
</reference>
<protein>
    <submittedName>
        <fullName evidence="2">Uncharacterized protein</fullName>
    </submittedName>
</protein>
<evidence type="ECO:0000313" key="2">
    <source>
        <dbReference type="EMBL" id="KAF4140451.1"/>
    </source>
</evidence>
<dbReference type="AlphaFoldDB" id="A0A8S9UI35"/>
<evidence type="ECO:0000256" key="1">
    <source>
        <dbReference type="SAM" id="MobiDB-lite"/>
    </source>
</evidence>
<feature type="compositionally biased region" description="Low complexity" evidence="1">
    <location>
        <begin position="28"/>
        <end position="40"/>
    </location>
</feature>
<organism evidence="2 3">
    <name type="scientific">Phytophthora infestans</name>
    <name type="common">Potato late blight agent</name>
    <name type="synonym">Botrytis infestans</name>
    <dbReference type="NCBI Taxonomy" id="4787"/>
    <lineage>
        <taxon>Eukaryota</taxon>
        <taxon>Sar</taxon>
        <taxon>Stramenopiles</taxon>
        <taxon>Oomycota</taxon>
        <taxon>Peronosporomycetes</taxon>
        <taxon>Peronosporales</taxon>
        <taxon>Peronosporaceae</taxon>
        <taxon>Phytophthora</taxon>
    </lineage>
</organism>
<feature type="compositionally biased region" description="Basic residues" evidence="1">
    <location>
        <begin position="118"/>
        <end position="127"/>
    </location>
</feature>
<name>A0A8S9UI35_PHYIN</name>
<feature type="compositionally biased region" description="Low complexity" evidence="1">
    <location>
        <begin position="1"/>
        <end position="20"/>
    </location>
</feature>
<feature type="compositionally biased region" description="Low complexity" evidence="1">
    <location>
        <begin position="267"/>
        <end position="285"/>
    </location>
</feature>
<comment type="caution">
    <text evidence="2">The sequence shown here is derived from an EMBL/GenBank/DDBJ whole genome shotgun (WGS) entry which is preliminary data.</text>
</comment>
<feature type="region of interest" description="Disordered" evidence="1">
    <location>
        <begin position="1"/>
        <end position="250"/>
    </location>
</feature>
<dbReference type="Proteomes" id="UP000704712">
    <property type="component" value="Unassembled WGS sequence"/>
</dbReference>
<proteinExistence type="predicted"/>
<gene>
    <name evidence="2" type="ORF">GN958_ATG10311</name>
</gene>